<name>A0A2H0UZQ9_9BACT</name>
<dbReference type="EMBL" id="PFAT01000029">
    <property type="protein sequence ID" value="PIR92336.1"/>
    <property type="molecule type" value="Genomic_DNA"/>
</dbReference>
<sequence>MKSWINVENSYADNAAIIAFAAAARKLGLSVFFDPDFSQLICIASGTDAIEMEKKVKCGVFSRDTPA</sequence>
<reference evidence="2" key="1">
    <citation type="submission" date="2017-09" db="EMBL/GenBank/DDBJ databases">
        <title>Depth-based differentiation of microbial function through sediment-hosted aquifers and enrichment of novel symbionts in the deep terrestrial subsurface.</title>
        <authorList>
            <person name="Probst A.J."/>
            <person name="Ladd B."/>
            <person name="Jarett J.K."/>
            <person name="Geller-Mcgrath D.E."/>
            <person name="Sieber C.M.K."/>
            <person name="Emerson J.B."/>
            <person name="Anantharaman K."/>
            <person name="Thomas B.C."/>
            <person name="Malmstrom R."/>
            <person name="Stieglmeier M."/>
            <person name="Klingl A."/>
            <person name="Woyke T."/>
            <person name="Ryan C.M."/>
            <person name="Banfield J.F."/>
        </authorList>
    </citation>
    <scope>NUCLEOTIDE SEQUENCE [LARGE SCALE GENOMIC DNA]</scope>
</reference>
<evidence type="ECO:0000313" key="1">
    <source>
        <dbReference type="EMBL" id="PIR92336.1"/>
    </source>
</evidence>
<dbReference type="Proteomes" id="UP000228510">
    <property type="component" value="Unassembled WGS sequence"/>
</dbReference>
<proteinExistence type="predicted"/>
<protein>
    <submittedName>
        <fullName evidence="1">Uncharacterized protein</fullName>
    </submittedName>
</protein>
<gene>
    <name evidence="1" type="ORF">COU01_02355</name>
</gene>
<dbReference type="AlphaFoldDB" id="A0A2H0UZQ9"/>
<comment type="caution">
    <text evidence="1">The sequence shown here is derived from an EMBL/GenBank/DDBJ whole genome shotgun (WGS) entry which is preliminary data.</text>
</comment>
<organism evidence="1 2">
    <name type="scientific">Candidatus Falkowbacteria bacterium CG10_big_fil_rev_8_21_14_0_10_44_15</name>
    <dbReference type="NCBI Taxonomy" id="1974569"/>
    <lineage>
        <taxon>Bacteria</taxon>
        <taxon>Candidatus Falkowiibacteriota</taxon>
    </lineage>
</organism>
<accession>A0A2H0UZQ9</accession>
<evidence type="ECO:0000313" key="2">
    <source>
        <dbReference type="Proteomes" id="UP000228510"/>
    </source>
</evidence>